<keyword evidence="4 12" id="KW-0479">Metal-binding</keyword>
<dbReference type="InterPro" id="IPR002869">
    <property type="entry name" value="Pyrv_flavodox_OxRed_cen"/>
</dbReference>
<dbReference type="GO" id="GO:0006979">
    <property type="term" value="P:response to oxidative stress"/>
    <property type="evidence" value="ECO:0007669"/>
    <property type="project" value="TreeGrafter"/>
</dbReference>
<dbReference type="Pfam" id="PF12838">
    <property type="entry name" value="Fer4_7"/>
    <property type="match status" value="1"/>
</dbReference>
<dbReference type="EMBL" id="LT838272">
    <property type="protein sequence ID" value="SMB89163.1"/>
    <property type="molecule type" value="Genomic_DNA"/>
</dbReference>
<dbReference type="InterPro" id="IPR019752">
    <property type="entry name" value="Pyrv/ketoisovalerate_OxRed_cat"/>
</dbReference>
<feature type="site" description="Important for catalytic activity" evidence="11">
    <location>
        <position position="62"/>
    </location>
</feature>
<dbReference type="InterPro" id="IPR017900">
    <property type="entry name" value="4Fe4S_Fe_S_CS"/>
</dbReference>
<dbReference type="InterPro" id="IPR011766">
    <property type="entry name" value="TPP_enzyme_TPP-bd"/>
</dbReference>
<keyword evidence="13" id="KW-0175">Coiled coil</keyword>
<dbReference type="SUPFAM" id="SSF53323">
    <property type="entry name" value="Pyruvate-ferredoxin oxidoreductase, PFOR, domain III"/>
    <property type="match status" value="1"/>
</dbReference>
<feature type="binding site" evidence="12">
    <location>
        <position position="869"/>
    </location>
    <ligand>
        <name>[4Fe-4S] cluster</name>
        <dbReference type="ChEBI" id="CHEBI:49883"/>
        <label>3</label>
    </ligand>
</feature>
<evidence type="ECO:0000259" key="14">
    <source>
        <dbReference type="PROSITE" id="PS51379"/>
    </source>
</evidence>
<keyword evidence="8 12" id="KW-0411">Iron-sulfur</keyword>
<dbReference type="RefSeq" id="WP_084663025.1">
    <property type="nucleotide sequence ID" value="NZ_LT838272.1"/>
</dbReference>
<evidence type="ECO:0000256" key="4">
    <source>
        <dbReference type="ARBA" id="ARBA00022723"/>
    </source>
</evidence>
<dbReference type="FunFam" id="3.30.70.20:FF:000022">
    <property type="entry name" value="Pyruvate:ferredoxin (Flavodoxin) oxidoreductase"/>
    <property type="match status" value="1"/>
</dbReference>
<feature type="binding site" evidence="10">
    <location>
        <position position="62"/>
    </location>
    <ligand>
        <name>thiamine diphosphate</name>
        <dbReference type="ChEBI" id="CHEBI:58937"/>
    </ligand>
</feature>
<evidence type="ECO:0000256" key="8">
    <source>
        <dbReference type="ARBA" id="ARBA00023014"/>
    </source>
</evidence>
<dbReference type="InterPro" id="IPR050722">
    <property type="entry name" value="Pyruvate:ferred/Flavod_OxRd"/>
</dbReference>
<dbReference type="SMART" id="SM00890">
    <property type="entry name" value="EKR"/>
    <property type="match status" value="1"/>
</dbReference>
<feature type="binding site" evidence="12">
    <location>
        <position position="841"/>
    </location>
    <ligand>
        <name>[4Fe-4S] cluster</name>
        <dbReference type="ChEBI" id="CHEBI:49883"/>
        <label>3</label>
    </ligand>
</feature>
<dbReference type="InterPro" id="IPR017896">
    <property type="entry name" value="4Fe4S_Fe-S-bd"/>
</dbReference>
<evidence type="ECO:0000256" key="7">
    <source>
        <dbReference type="ARBA" id="ARBA00023004"/>
    </source>
</evidence>
<accession>A0A1W1V7B1</accession>
<evidence type="ECO:0000256" key="1">
    <source>
        <dbReference type="ARBA" id="ARBA00009032"/>
    </source>
</evidence>
<dbReference type="SUPFAM" id="SSF52922">
    <property type="entry name" value="TK C-terminal domain-like"/>
    <property type="match status" value="1"/>
</dbReference>
<dbReference type="OrthoDB" id="9794954at2"/>
<dbReference type="FunFam" id="3.40.920.10:FF:000001">
    <property type="entry name" value="Pyruvate:ferredoxin (Flavodoxin) oxidoreductase"/>
    <property type="match status" value="1"/>
</dbReference>
<feature type="binding site" evidence="12">
    <location>
        <position position="728"/>
    </location>
    <ligand>
        <name>[4Fe-4S] cluster</name>
        <dbReference type="ChEBI" id="CHEBI:49883"/>
        <label>2</label>
    </ligand>
</feature>
<protein>
    <recommendedName>
        <fullName evidence="9">Pyruvate:ferredoxin oxidoreductase</fullName>
        <ecNumber evidence="9">1.2.7.1</ecNumber>
    </recommendedName>
    <alternativeName>
        <fullName evidence="9">Pyruvate synthase</fullName>
    </alternativeName>
</protein>
<feature type="binding site" evidence="12">
    <location>
        <position position="1107"/>
    </location>
    <ligand>
        <name>[4Fe-4S] cluster</name>
        <dbReference type="ChEBI" id="CHEBI:49883"/>
        <label>3</label>
    </ligand>
</feature>
<feature type="site" description="Important for catalytic activity" evidence="11">
    <location>
        <position position="1032"/>
    </location>
</feature>
<dbReference type="Pfam" id="PF01558">
    <property type="entry name" value="POR"/>
    <property type="match status" value="1"/>
</dbReference>
<feature type="binding site" evidence="12">
    <location>
        <position position="784"/>
    </location>
    <ligand>
        <name>[4Fe-4S] cluster</name>
        <dbReference type="ChEBI" id="CHEBI:49883"/>
        <label>1</label>
    </ligand>
</feature>
<dbReference type="Proteomes" id="UP000192569">
    <property type="component" value="Chromosome I"/>
</dbReference>
<feature type="domain" description="4Fe-4S ferredoxin-type" evidence="14">
    <location>
        <begin position="709"/>
        <end position="738"/>
    </location>
</feature>
<dbReference type="GO" id="GO:0022900">
    <property type="term" value="P:electron transport chain"/>
    <property type="evidence" value="ECO:0007669"/>
    <property type="project" value="InterPro"/>
</dbReference>
<sequence length="1203" mass="131563">MIKETFDGNTAAAHVAYGMSEVAAIYPITPSSPMAEVCDEWAAQGRKNIFGRPLKVIEMQSEAGAAGAVHGSLAGGALTTTFTASQGLLLMIPNMYKIAGELWPCVFHVAARAVATHALSIFGDHSDVMATRQTGFALLASGSVQEVMDLALVAHLATLKASVPFLHFFDGFRTSHEVQKINVIPYEDMAKLVDWEAIERFRRRALNPEHPHQAGTSQSPDIFFQGREAANPYYLAVPGIVSEVMEQVGELTGRRYHLFDYVGAPNAERIIVCMGSSCDVVEETVDYLVERGEKVGLIKVRLYRPFSAEHFLKALPPTVQRIAVLDRTKEPGALGEPLYQDVATVLAENGKSHILVVGGRYGLGSKEFSPSMVKAVFDNLGEDRPKNHFTVGITDDVTHTSLEIKEYIDTAPKGVYRCKFFGLGSDGTVGANKNSIKIIGDHTDLYAQGYFEYDAKKSGGVTISHLRFGPTPIKSAYLIDRADLIACHNPSYVGRYDLLEGIKEGGIFLLNSPWTLEEMEKKLPAKMKRTIARKKLKFYNIDAVKIAGEVGLGNRINVIMQAAFFKIANIIPPEEAFKYIKESIAKTYGKKGDKIVQMNWAAVDRATEALEEIRYPASWAEASDEPDQAEATLAKVVPVSTEGVSGTNTGSDTRAQVAATQESEPEFVRKVMRPMLALKGDELPVSAFTPGGFFPVGTTKYEKRGIAVEIPRWLPENCIQCNQCSLVCPHAAIRPYLARPDSLNSAPVTFTTIKASGKELSGLLFRIQVSPLDCTGCGNCVDVCPAKTKALTMVPLEEAVEIEKVNYAFAESLPEVKVNINPATIRGSQFRKPLLEFSGACAGCGETPYVKLITQLFGDRMIIANATGCSSIWGGSAPSCPYTVNSEGFGPAWHNSLFEDNAEFGYGISLAVEQRREELALLVEKALAFGVTPEFRIACKEWLSGKEDAILSQETGNRIKALLKREMSLAKDELKEILRAIDNLKDYLTKKSIWIIGGDGWAYDIGYGGLDHVLASGANVNILVLDTEVYSNTGGQSSKATPTGATARFAAAGKNTRKKDLGLMAMSYGYVYVASVCMGANPNQLIKALIEAESYNGPSLIIAYAPCINHGIDMSKSQREGKRAVEAGYWPLYRYNPELARQGQNPFILDSKPPTLDFQEFLRGEIRFTALKNLFPDRAEQLFKKAEEEAKERLALYQKLASG</sequence>
<feature type="site" description="Important for catalytic activity" evidence="11">
    <location>
        <position position="112"/>
    </location>
</feature>
<feature type="binding site" evidence="12">
    <location>
        <position position="777"/>
    </location>
    <ligand>
        <name>[4Fe-4S] cluster</name>
        <dbReference type="ChEBI" id="CHEBI:49883"/>
        <label>2</label>
    </ligand>
</feature>
<reference evidence="15 16" key="1">
    <citation type="submission" date="2017-04" db="EMBL/GenBank/DDBJ databases">
        <authorList>
            <person name="Afonso C.L."/>
            <person name="Miller P.J."/>
            <person name="Scott M.A."/>
            <person name="Spackman E."/>
            <person name="Goraichik I."/>
            <person name="Dimitrov K.M."/>
            <person name="Suarez D.L."/>
            <person name="Swayne D.E."/>
        </authorList>
    </citation>
    <scope>NUCLEOTIDE SEQUENCE [LARGE SCALE GENOMIC DNA]</scope>
    <source>
        <strain evidence="15 16">ToBE</strain>
    </source>
</reference>
<evidence type="ECO:0000256" key="2">
    <source>
        <dbReference type="ARBA" id="ARBA00022448"/>
    </source>
</evidence>
<dbReference type="GO" id="GO:0005506">
    <property type="term" value="F:iron ion binding"/>
    <property type="evidence" value="ECO:0007669"/>
    <property type="project" value="InterPro"/>
</dbReference>
<keyword evidence="7 12" id="KW-0408">Iron</keyword>
<dbReference type="Pfam" id="PF10371">
    <property type="entry name" value="EKR"/>
    <property type="match status" value="1"/>
</dbReference>
<evidence type="ECO:0000256" key="10">
    <source>
        <dbReference type="PIRSR" id="PIRSR000159-1"/>
    </source>
</evidence>
<evidence type="ECO:0000256" key="6">
    <source>
        <dbReference type="ARBA" id="ARBA00023002"/>
    </source>
</evidence>
<keyword evidence="6 9" id="KW-0560">Oxidoreductase</keyword>
<dbReference type="Gene3D" id="3.30.70.20">
    <property type="match status" value="1"/>
</dbReference>
<evidence type="ECO:0000313" key="16">
    <source>
        <dbReference type="Proteomes" id="UP000192569"/>
    </source>
</evidence>
<evidence type="ECO:0000256" key="11">
    <source>
        <dbReference type="PIRSR" id="PIRSR000159-2"/>
    </source>
</evidence>
<dbReference type="InterPro" id="IPR011895">
    <property type="entry name" value="Pyrv_flavodox_OxRed"/>
</dbReference>
<dbReference type="GO" id="GO:0019164">
    <property type="term" value="F:pyruvate synthase activity"/>
    <property type="evidence" value="ECO:0007669"/>
    <property type="project" value="UniProtKB-EC"/>
</dbReference>
<dbReference type="FunFam" id="3.40.50.970:FF:000041">
    <property type="entry name" value="Pyruvate:ferredoxin (Flavodoxin) oxidoreductase"/>
    <property type="match status" value="1"/>
</dbReference>
<dbReference type="CDD" id="cd07034">
    <property type="entry name" value="TPP_PYR_PFOR_IOR-alpha_like"/>
    <property type="match status" value="1"/>
</dbReference>
<keyword evidence="2 9" id="KW-0813">Transport</keyword>
<dbReference type="InterPro" id="IPR009014">
    <property type="entry name" value="Transketo_C/PFOR_II"/>
</dbReference>
<feature type="binding site" evidence="12">
    <location>
        <position position="721"/>
    </location>
    <ligand>
        <name>[4Fe-4S] cluster</name>
        <dbReference type="ChEBI" id="CHEBI:49883"/>
        <label>1</label>
    </ligand>
</feature>
<dbReference type="SUPFAM" id="SSF54862">
    <property type="entry name" value="4Fe-4S ferredoxins"/>
    <property type="match status" value="1"/>
</dbReference>
<dbReference type="STRING" id="698762.SAMN00808754_0114"/>
<name>A0A1W1V7B1_9FIRM</name>
<dbReference type="NCBIfam" id="TIGR02176">
    <property type="entry name" value="pyruv_ox_red"/>
    <property type="match status" value="1"/>
</dbReference>
<feature type="coiled-coil region" evidence="13">
    <location>
        <begin position="960"/>
        <end position="987"/>
    </location>
</feature>
<feature type="binding site" evidence="10">
    <location>
        <position position="869"/>
    </location>
    <ligand>
        <name>thiamine diphosphate</name>
        <dbReference type="ChEBI" id="CHEBI:58937"/>
    </ligand>
</feature>
<dbReference type="PROSITE" id="PS51379">
    <property type="entry name" value="4FE4S_FER_2"/>
    <property type="match status" value="2"/>
</dbReference>
<organism evidence="15 16">
    <name type="scientific">Thermanaeromonas toyohensis ToBE</name>
    <dbReference type="NCBI Taxonomy" id="698762"/>
    <lineage>
        <taxon>Bacteria</taxon>
        <taxon>Bacillati</taxon>
        <taxon>Bacillota</taxon>
        <taxon>Clostridia</taxon>
        <taxon>Neomoorellales</taxon>
        <taxon>Neomoorellaceae</taxon>
        <taxon>Thermanaeromonas</taxon>
    </lineage>
</organism>
<dbReference type="InterPro" id="IPR019456">
    <property type="entry name" value="Pyrv-flavodox_OxRtase_EKR"/>
</dbReference>
<feature type="binding site" evidence="10">
    <location>
        <begin position="998"/>
        <end position="1001"/>
    </location>
    <ligand>
        <name>thiamine diphosphate</name>
        <dbReference type="ChEBI" id="CHEBI:58937"/>
    </ligand>
</feature>
<dbReference type="GO" id="GO:0030976">
    <property type="term" value="F:thiamine pyrophosphate binding"/>
    <property type="evidence" value="ECO:0007669"/>
    <property type="project" value="InterPro"/>
</dbReference>
<feature type="domain" description="4Fe-4S ferredoxin-type" evidence="14">
    <location>
        <begin position="765"/>
        <end position="796"/>
    </location>
</feature>
<dbReference type="InterPro" id="IPR037112">
    <property type="entry name" value="Pyrv-flavodox_OxR_EKR_sf"/>
</dbReference>
<comment type="catalytic activity">
    <reaction evidence="9">
        <text>2 oxidized [2Fe-2S]-[ferredoxin] + pyruvate + CoA = 2 reduced [2Fe-2S]-[ferredoxin] + acetyl-CoA + CO2 + H(+)</text>
        <dbReference type="Rhea" id="RHEA:12765"/>
        <dbReference type="Rhea" id="RHEA-COMP:10000"/>
        <dbReference type="Rhea" id="RHEA-COMP:10001"/>
        <dbReference type="ChEBI" id="CHEBI:15361"/>
        <dbReference type="ChEBI" id="CHEBI:15378"/>
        <dbReference type="ChEBI" id="CHEBI:16526"/>
        <dbReference type="ChEBI" id="CHEBI:33737"/>
        <dbReference type="ChEBI" id="CHEBI:33738"/>
        <dbReference type="ChEBI" id="CHEBI:57287"/>
        <dbReference type="ChEBI" id="CHEBI:57288"/>
        <dbReference type="EC" id="1.2.7.1"/>
    </reaction>
</comment>
<dbReference type="Pfam" id="PF01855">
    <property type="entry name" value="POR_N"/>
    <property type="match status" value="1"/>
</dbReference>
<keyword evidence="5 9" id="KW-0249">Electron transport</keyword>
<dbReference type="Gene3D" id="3.40.920.10">
    <property type="entry name" value="Pyruvate-ferredoxin oxidoreductase, PFOR, domain III"/>
    <property type="match status" value="1"/>
</dbReference>
<proteinExistence type="inferred from homology"/>
<feature type="binding site" evidence="12">
    <location>
        <position position="718"/>
    </location>
    <ligand>
        <name>[4Fe-4S] cluster</name>
        <dbReference type="ChEBI" id="CHEBI:49883"/>
        <label>1</label>
    </ligand>
</feature>
<dbReference type="FunFam" id="3.40.50.920:FF:000007">
    <property type="entry name" value="Pyruvate:ferredoxin (Flavodoxin) oxidoreductase"/>
    <property type="match status" value="1"/>
</dbReference>
<feature type="binding site" evidence="12">
    <location>
        <position position="844"/>
    </location>
    <ligand>
        <name>[4Fe-4S] cluster</name>
        <dbReference type="ChEBI" id="CHEBI:49883"/>
        <label>3</label>
    </ligand>
</feature>
<evidence type="ECO:0000256" key="3">
    <source>
        <dbReference type="ARBA" id="ARBA00022485"/>
    </source>
</evidence>
<gene>
    <name evidence="15" type="ORF">SAMN00808754_0114</name>
</gene>
<feature type="binding site" evidence="12">
    <location>
        <position position="774"/>
    </location>
    <ligand>
        <name>[4Fe-4S] cluster</name>
        <dbReference type="ChEBI" id="CHEBI:49883"/>
        <label>2</label>
    </ligand>
</feature>
<feature type="binding site" evidence="12">
    <location>
        <position position="780"/>
    </location>
    <ligand>
        <name>[4Fe-4S] cluster</name>
        <dbReference type="ChEBI" id="CHEBI:49883"/>
        <label>2</label>
    </ligand>
</feature>
<keyword evidence="3 12" id="KW-0004">4Fe-4S</keyword>
<dbReference type="InterPro" id="IPR033412">
    <property type="entry name" value="PFOR_II"/>
</dbReference>
<dbReference type="GO" id="GO:0051539">
    <property type="term" value="F:4 iron, 4 sulfur cluster binding"/>
    <property type="evidence" value="ECO:0007669"/>
    <property type="project" value="UniProtKB-KW"/>
</dbReference>
<dbReference type="InterPro" id="IPR002880">
    <property type="entry name" value="Pyrv_Fd/Flavodoxin_OxRdtase_N"/>
</dbReference>
<keyword evidence="15" id="KW-0670">Pyruvate</keyword>
<evidence type="ECO:0000256" key="9">
    <source>
        <dbReference type="PIRNR" id="PIRNR000159"/>
    </source>
</evidence>
<dbReference type="Gene3D" id="3.40.50.970">
    <property type="match status" value="2"/>
</dbReference>
<feature type="binding site" evidence="10">
    <location>
        <position position="112"/>
    </location>
    <ligand>
        <name>pyruvate</name>
        <dbReference type="ChEBI" id="CHEBI:15361"/>
    </ligand>
</feature>
<dbReference type="EC" id="1.2.7.1" evidence="9"/>
<evidence type="ECO:0000313" key="15">
    <source>
        <dbReference type="EMBL" id="SMB89163.1"/>
    </source>
</evidence>
<keyword evidence="16" id="KW-1185">Reference proteome</keyword>
<dbReference type="PIRSF" id="PIRSF000159">
    <property type="entry name" value="NifJ"/>
    <property type="match status" value="1"/>
</dbReference>
<dbReference type="Gene3D" id="4.10.780.10">
    <property type="entry name" value="Pyruvate-flavodoxin oxidoreductase, EKR domain"/>
    <property type="match status" value="1"/>
</dbReference>
<dbReference type="PANTHER" id="PTHR32154">
    <property type="entry name" value="PYRUVATE-FLAVODOXIN OXIDOREDUCTASE-RELATED"/>
    <property type="match status" value="1"/>
</dbReference>
<dbReference type="Pfam" id="PF17147">
    <property type="entry name" value="PFOR_II"/>
    <property type="match status" value="1"/>
</dbReference>
<dbReference type="Gene3D" id="3.40.50.920">
    <property type="match status" value="1"/>
</dbReference>
<feature type="binding site" evidence="10">
    <location>
        <position position="29"/>
    </location>
    <ligand>
        <name>pyruvate</name>
        <dbReference type="ChEBI" id="CHEBI:15361"/>
    </ligand>
</feature>
<comment type="cofactor">
    <cofactor evidence="12">
        <name>[4Fe-4S] cluster</name>
        <dbReference type="ChEBI" id="CHEBI:49883"/>
    </cofactor>
    <text evidence="12">Binds 3 [4Fe-4S] clusters per subunit.</text>
</comment>
<feature type="binding site" evidence="12">
    <location>
        <position position="724"/>
    </location>
    <ligand>
        <name>[4Fe-4S] cluster</name>
        <dbReference type="ChEBI" id="CHEBI:49883"/>
        <label>1</label>
    </ligand>
</feature>
<dbReference type="PROSITE" id="PS00198">
    <property type="entry name" value="4FE4S_FER_1"/>
    <property type="match status" value="1"/>
</dbReference>
<dbReference type="FunFam" id="3.40.50.970:FF:000012">
    <property type="entry name" value="Pyruvate:ferredoxin (Flavodoxin) oxidoreductase"/>
    <property type="match status" value="1"/>
</dbReference>
<dbReference type="SUPFAM" id="SSF52518">
    <property type="entry name" value="Thiamin diphosphate-binding fold (THDP-binding)"/>
    <property type="match status" value="2"/>
</dbReference>
<evidence type="ECO:0000256" key="5">
    <source>
        <dbReference type="ARBA" id="ARBA00022982"/>
    </source>
</evidence>
<dbReference type="AlphaFoldDB" id="A0A1W1V7B1"/>
<dbReference type="Pfam" id="PF02775">
    <property type="entry name" value="TPP_enzyme_C"/>
    <property type="match status" value="1"/>
</dbReference>
<feature type="binding site" evidence="10">
    <location>
        <begin position="1027"/>
        <end position="1032"/>
    </location>
    <ligand>
        <name>thiamine diphosphate</name>
        <dbReference type="ChEBI" id="CHEBI:58937"/>
    </ligand>
</feature>
<comment type="similarity">
    <text evidence="1 9">Belongs to the pyruvate:ferredoxin/flavodoxin oxidoreductase family.</text>
</comment>
<dbReference type="CDD" id="cd03377">
    <property type="entry name" value="TPP_PFOR_PNO"/>
    <property type="match status" value="1"/>
</dbReference>
<feature type="site" description="Important for catalytic activity" evidence="11">
    <location>
        <position position="29"/>
    </location>
</feature>
<evidence type="ECO:0000256" key="12">
    <source>
        <dbReference type="PIRSR" id="PIRSR000159-50"/>
    </source>
</evidence>
<dbReference type="PANTHER" id="PTHR32154:SF0">
    <property type="entry name" value="PYRUVATE-FLAVODOXIN OXIDOREDUCTASE-RELATED"/>
    <property type="match status" value="1"/>
</dbReference>
<feature type="binding site" evidence="10">
    <location>
        <position position="846"/>
    </location>
    <ligand>
        <name>thiamine diphosphate</name>
        <dbReference type="ChEBI" id="CHEBI:58937"/>
    </ligand>
</feature>
<evidence type="ECO:0000256" key="13">
    <source>
        <dbReference type="SAM" id="Coils"/>
    </source>
</evidence>
<dbReference type="InterPro" id="IPR029061">
    <property type="entry name" value="THDP-binding"/>
</dbReference>